<name>A0A1H2W980_9RHOB</name>
<keyword evidence="3" id="KW-1185">Reference proteome</keyword>
<evidence type="ECO:0000313" key="3">
    <source>
        <dbReference type="Proteomes" id="UP000183400"/>
    </source>
</evidence>
<evidence type="ECO:0000256" key="1">
    <source>
        <dbReference type="SAM" id="MobiDB-lite"/>
    </source>
</evidence>
<reference evidence="3" key="1">
    <citation type="submission" date="2016-10" db="EMBL/GenBank/DDBJ databases">
        <authorList>
            <person name="Varghese N."/>
            <person name="Submissions S."/>
        </authorList>
    </citation>
    <scope>NUCLEOTIDE SEQUENCE [LARGE SCALE GENOMIC DNA]</scope>
    <source>
        <strain evidence="3">DSM 27839</strain>
    </source>
</reference>
<organism evidence="2 3">
    <name type="scientific">Ruegeria halocynthiae</name>
    <dbReference type="NCBI Taxonomy" id="985054"/>
    <lineage>
        <taxon>Bacteria</taxon>
        <taxon>Pseudomonadati</taxon>
        <taxon>Pseudomonadota</taxon>
        <taxon>Alphaproteobacteria</taxon>
        <taxon>Rhodobacterales</taxon>
        <taxon>Roseobacteraceae</taxon>
        <taxon>Ruegeria</taxon>
    </lineage>
</organism>
<feature type="compositionally biased region" description="Basic and acidic residues" evidence="1">
    <location>
        <begin position="17"/>
        <end position="33"/>
    </location>
</feature>
<feature type="region of interest" description="Disordered" evidence="1">
    <location>
        <begin position="1"/>
        <end position="49"/>
    </location>
</feature>
<sequence>MTYVYKGRPHPTGLHKPLIDEIRRRRGLDKEENREAEEERNEGDDTQSH</sequence>
<dbReference type="RefSeq" id="WP_176797671.1">
    <property type="nucleotide sequence ID" value="NZ_FNNP01000001.1"/>
</dbReference>
<accession>A0A1H2W980</accession>
<gene>
    <name evidence="2" type="ORF">SAMN05444358_1011711</name>
</gene>
<proteinExistence type="predicted"/>
<protein>
    <submittedName>
        <fullName evidence="2">Uncharacterized protein</fullName>
    </submittedName>
</protein>
<dbReference type="AlphaFoldDB" id="A0A1H2W980"/>
<evidence type="ECO:0000313" key="2">
    <source>
        <dbReference type="EMBL" id="SDW77016.1"/>
    </source>
</evidence>
<feature type="compositionally biased region" description="Acidic residues" evidence="1">
    <location>
        <begin position="34"/>
        <end position="49"/>
    </location>
</feature>
<dbReference type="EMBL" id="FNNP01000001">
    <property type="protein sequence ID" value="SDW77016.1"/>
    <property type="molecule type" value="Genomic_DNA"/>
</dbReference>
<dbReference type="Proteomes" id="UP000183400">
    <property type="component" value="Unassembled WGS sequence"/>
</dbReference>